<evidence type="ECO:0000256" key="1">
    <source>
        <dbReference type="SAM" id="Phobius"/>
    </source>
</evidence>
<keyword evidence="1" id="KW-1133">Transmembrane helix</keyword>
<dbReference type="AlphaFoldDB" id="A0A955L6C0"/>
<organism evidence="2 3">
    <name type="scientific">Candidatus Dojkabacteria bacterium</name>
    <dbReference type="NCBI Taxonomy" id="2099670"/>
    <lineage>
        <taxon>Bacteria</taxon>
        <taxon>Candidatus Dojkabacteria</taxon>
    </lineage>
</organism>
<evidence type="ECO:0000313" key="2">
    <source>
        <dbReference type="EMBL" id="MCA9383827.1"/>
    </source>
</evidence>
<feature type="transmembrane region" description="Helical" evidence="1">
    <location>
        <begin position="58"/>
        <end position="85"/>
    </location>
</feature>
<keyword evidence="1" id="KW-0472">Membrane</keyword>
<accession>A0A955L6C0</accession>
<sequence length="158" mass="18019">MLNKIFAICLVFLFVTSPVLIARHTYIAAPTVHAQIVDPCNDPDLAPSSDCPPPTFQVIEFVVVRVIYFMWGFTGVIFMIFLLRIGWMYYLSNGEQERIAEARRMAVRWFIGLLIIFFARPLIATVMSELVADNDNCFDNLNDPGFTFFFEEACTDGD</sequence>
<reference evidence="2" key="1">
    <citation type="submission" date="2020-04" db="EMBL/GenBank/DDBJ databases">
        <authorList>
            <person name="Zhang T."/>
        </authorList>
    </citation>
    <scope>NUCLEOTIDE SEQUENCE</scope>
    <source>
        <strain evidence="2">HKST-UBA14</strain>
    </source>
</reference>
<proteinExistence type="predicted"/>
<keyword evidence="1" id="KW-0812">Transmembrane</keyword>
<reference evidence="2" key="2">
    <citation type="journal article" date="2021" name="Microbiome">
        <title>Successional dynamics and alternative stable states in a saline activated sludge microbial community over 9 years.</title>
        <authorList>
            <person name="Wang Y."/>
            <person name="Ye J."/>
            <person name="Ju F."/>
            <person name="Liu L."/>
            <person name="Boyd J.A."/>
            <person name="Deng Y."/>
            <person name="Parks D.H."/>
            <person name="Jiang X."/>
            <person name="Yin X."/>
            <person name="Woodcroft B.J."/>
            <person name="Tyson G.W."/>
            <person name="Hugenholtz P."/>
            <person name="Polz M.F."/>
            <person name="Zhang T."/>
        </authorList>
    </citation>
    <scope>NUCLEOTIDE SEQUENCE</scope>
    <source>
        <strain evidence="2">HKST-UBA14</strain>
    </source>
</reference>
<dbReference type="Proteomes" id="UP000783287">
    <property type="component" value="Unassembled WGS sequence"/>
</dbReference>
<dbReference type="EMBL" id="JAGQLK010000147">
    <property type="protein sequence ID" value="MCA9383827.1"/>
    <property type="molecule type" value="Genomic_DNA"/>
</dbReference>
<comment type="caution">
    <text evidence="2">The sequence shown here is derived from an EMBL/GenBank/DDBJ whole genome shotgun (WGS) entry which is preliminary data.</text>
</comment>
<feature type="transmembrane region" description="Helical" evidence="1">
    <location>
        <begin position="106"/>
        <end position="123"/>
    </location>
</feature>
<evidence type="ECO:0000313" key="3">
    <source>
        <dbReference type="Proteomes" id="UP000783287"/>
    </source>
</evidence>
<protein>
    <submittedName>
        <fullName evidence="2">Uncharacterized protein</fullName>
    </submittedName>
</protein>
<name>A0A955L6C0_9BACT</name>
<gene>
    <name evidence="2" type="ORF">KC909_05695</name>
</gene>